<accession>A0A445MQN2</accession>
<sequence length="62" mass="7255">MGLNPSRRFGKNIVELNSNEIRGPSFLFSHELALKVVFVFWELSKLDARGFDFWRLLKIVES</sequence>
<name>A0A445MQN2_9BACT</name>
<dbReference type="EMBL" id="OJIN01000005">
    <property type="protein sequence ID" value="SPD71777.1"/>
    <property type="molecule type" value="Genomic_DNA"/>
</dbReference>
<proteinExistence type="predicted"/>
<organism evidence="1">
    <name type="scientific">uncultured Desulfobacterium sp</name>
    <dbReference type="NCBI Taxonomy" id="201089"/>
    <lineage>
        <taxon>Bacteria</taxon>
        <taxon>Pseudomonadati</taxon>
        <taxon>Thermodesulfobacteriota</taxon>
        <taxon>Desulfobacteria</taxon>
        <taxon>Desulfobacterales</taxon>
        <taxon>Desulfobacteriaceae</taxon>
        <taxon>Desulfobacterium</taxon>
        <taxon>environmental samples</taxon>
    </lineage>
</organism>
<evidence type="ECO:0000313" key="1">
    <source>
        <dbReference type="EMBL" id="SPD71777.1"/>
    </source>
</evidence>
<protein>
    <submittedName>
        <fullName evidence="1">Uncharacterized protein</fullName>
    </submittedName>
</protein>
<reference evidence="1" key="1">
    <citation type="submission" date="2018-01" db="EMBL/GenBank/DDBJ databases">
        <authorList>
            <person name="Regsiter A."/>
            <person name="William W."/>
        </authorList>
    </citation>
    <scope>NUCLEOTIDE SEQUENCE</scope>
    <source>
        <strain evidence="1">TRIP AH-1</strain>
    </source>
</reference>
<gene>
    <name evidence="1" type="ORF">PITCH_A1020022</name>
</gene>
<dbReference type="AlphaFoldDB" id="A0A445MQN2"/>